<dbReference type="InterPro" id="IPR038765">
    <property type="entry name" value="Papain-like_cys_pep_sf"/>
</dbReference>
<sequence>MSNTQTKSLCLDGLSDREILEYRLEWENYTEIMMKSDGNCQFRALADQLYQNSDCHELVRQEIVKQLKTHPKIYKGFVDHMDFSQYVKNMSTNSQWGDEVTLRVAADVYQVKIILITEREEREEGEEGEEEQKSPLSLF</sequence>
<protein>
    <recommendedName>
        <fullName evidence="3">OTU domain-containing protein</fullName>
    </recommendedName>
</protein>
<dbReference type="PROSITE" id="PS50802">
    <property type="entry name" value="OTU"/>
    <property type="match status" value="1"/>
</dbReference>
<feature type="region of interest" description="Disordered" evidence="2">
    <location>
        <begin position="120"/>
        <end position="139"/>
    </location>
</feature>
<dbReference type="InterPro" id="IPR050704">
    <property type="entry name" value="Peptidase_C85-like"/>
</dbReference>
<dbReference type="Gene3D" id="3.90.70.80">
    <property type="match status" value="1"/>
</dbReference>
<dbReference type="EMBL" id="LUHQ01000002">
    <property type="protein sequence ID" value="OAP11204.1"/>
    <property type="molecule type" value="Genomic_DNA"/>
</dbReference>
<evidence type="ECO:0000259" key="3">
    <source>
        <dbReference type="PROSITE" id="PS50802"/>
    </source>
</evidence>
<accession>A0A178VZC1</accession>
<dbReference type="Pfam" id="PF02338">
    <property type="entry name" value="OTU"/>
    <property type="match status" value="1"/>
</dbReference>
<evidence type="ECO:0000313" key="4">
    <source>
        <dbReference type="EMBL" id="OAP11204.1"/>
    </source>
</evidence>
<reference evidence="5" key="1">
    <citation type="journal article" date="2016" name="Proc. Natl. Acad. Sci. U.S.A.">
        <title>Chromosome-level assembly of Arabidopsis thaliana Ler reveals the extent of translocation and inversion polymorphisms.</title>
        <authorList>
            <person name="Zapata L."/>
            <person name="Ding J."/>
            <person name="Willing E.M."/>
            <person name="Hartwig B."/>
            <person name="Bezdan D."/>
            <person name="Jiao W.B."/>
            <person name="Patel V."/>
            <person name="Velikkakam James G."/>
            <person name="Koornneef M."/>
            <person name="Ossowski S."/>
            <person name="Schneeberger K."/>
        </authorList>
    </citation>
    <scope>NUCLEOTIDE SEQUENCE [LARGE SCALE GENOMIC DNA]</scope>
    <source>
        <strain evidence="5">cv. Landsberg erecta</strain>
    </source>
</reference>
<evidence type="ECO:0000256" key="2">
    <source>
        <dbReference type="SAM" id="MobiDB-lite"/>
    </source>
</evidence>
<dbReference type="SUPFAM" id="SSF54001">
    <property type="entry name" value="Cysteine proteinases"/>
    <property type="match status" value="1"/>
</dbReference>
<dbReference type="Proteomes" id="UP000078284">
    <property type="component" value="Chromosome 2"/>
</dbReference>
<dbReference type="ExpressionAtlas" id="A0A178VZC1">
    <property type="expression patterns" value="baseline and differential"/>
</dbReference>
<dbReference type="PANTHER" id="PTHR12419">
    <property type="entry name" value="OTU DOMAIN CONTAINING PROTEIN"/>
    <property type="match status" value="1"/>
</dbReference>
<feature type="domain" description="OTU" evidence="3">
    <location>
        <begin position="29"/>
        <end position="139"/>
    </location>
</feature>
<evidence type="ECO:0000313" key="5">
    <source>
        <dbReference type="Proteomes" id="UP000078284"/>
    </source>
</evidence>
<gene>
    <name evidence="4" type="ordered locus">AXX17_At2g36230</name>
</gene>
<proteinExistence type="inferred from homology"/>
<dbReference type="InterPro" id="IPR003323">
    <property type="entry name" value="OTU_dom"/>
</dbReference>
<evidence type="ECO:0000256" key="1">
    <source>
        <dbReference type="ARBA" id="ARBA00010407"/>
    </source>
</evidence>
<name>A0A178VZC1_ARATH</name>
<organism evidence="4 5">
    <name type="scientific">Arabidopsis thaliana</name>
    <name type="common">Mouse-ear cress</name>
    <dbReference type="NCBI Taxonomy" id="3702"/>
    <lineage>
        <taxon>Eukaryota</taxon>
        <taxon>Viridiplantae</taxon>
        <taxon>Streptophyta</taxon>
        <taxon>Embryophyta</taxon>
        <taxon>Tracheophyta</taxon>
        <taxon>Spermatophyta</taxon>
        <taxon>Magnoliopsida</taxon>
        <taxon>eudicotyledons</taxon>
        <taxon>Gunneridae</taxon>
        <taxon>Pentapetalae</taxon>
        <taxon>rosids</taxon>
        <taxon>malvids</taxon>
        <taxon>Brassicales</taxon>
        <taxon>Brassicaceae</taxon>
        <taxon>Camelineae</taxon>
        <taxon>Arabidopsis</taxon>
    </lineage>
</organism>
<dbReference type="PANTHER" id="PTHR12419:SF103">
    <property type="entry name" value="OVARIAN TUMOR DOMAIN-CONTAINING DEUBIQUITINATING ENZYME 10-RELATED"/>
    <property type="match status" value="1"/>
</dbReference>
<comment type="caution">
    <text evidence="4">The sequence shown here is derived from an EMBL/GenBank/DDBJ whole genome shotgun (WGS) entry which is preliminary data.</text>
</comment>
<dbReference type="AlphaFoldDB" id="A0A178VZC1"/>
<comment type="similarity">
    <text evidence="1">Belongs to the peptidase C85 family.</text>
</comment>